<dbReference type="Pfam" id="PF13276">
    <property type="entry name" value="HTH_21"/>
    <property type="match status" value="1"/>
</dbReference>
<proteinExistence type="predicted"/>
<dbReference type="PANTHER" id="PTHR47515:SF2">
    <property type="entry name" value="INTEGRASE CORE DOMAIN PROTEIN"/>
    <property type="match status" value="1"/>
</dbReference>
<dbReference type="InterPro" id="IPR025948">
    <property type="entry name" value="HTH-like_dom"/>
</dbReference>
<dbReference type="AlphaFoldDB" id="A0A382NL73"/>
<dbReference type="Gene3D" id="3.30.420.10">
    <property type="entry name" value="Ribonuclease H-like superfamily/Ribonuclease H"/>
    <property type="match status" value="1"/>
</dbReference>
<organism evidence="2">
    <name type="scientific">marine metagenome</name>
    <dbReference type="NCBI Taxonomy" id="408172"/>
    <lineage>
        <taxon>unclassified sequences</taxon>
        <taxon>metagenomes</taxon>
        <taxon>ecological metagenomes</taxon>
    </lineage>
</organism>
<dbReference type="PROSITE" id="PS50994">
    <property type="entry name" value="INTEGRASE"/>
    <property type="match status" value="1"/>
</dbReference>
<feature type="domain" description="Integrase catalytic" evidence="1">
    <location>
        <begin position="82"/>
        <end position="188"/>
    </location>
</feature>
<dbReference type="PANTHER" id="PTHR47515">
    <property type="entry name" value="LOW CALCIUM RESPONSE LOCUS PROTEIN T"/>
    <property type="match status" value="1"/>
</dbReference>
<sequence length="188" mass="22367">VARSTQRYEASPENDDSLRLALIRLAKQYGRYGYRKIAELLRIEGWQVNHKKVERLWREEGLQIPQRHRKRKRLYHKDSSVIRLRPRYQNHIWSIDFVHDKLANGRPYKMLTVLDEYTREALCVAVKPRMGNAEVLEALYPLFLKHGRPEFIRSDNGPEFIAENFQTWLTRVGIKPIRIYPGSPWENG</sequence>
<evidence type="ECO:0000259" key="1">
    <source>
        <dbReference type="PROSITE" id="PS50994"/>
    </source>
</evidence>
<gene>
    <name evidence="2" type="ORF">METZ01_LOCUS314254</name>
</gene>
<dbReference type="InterPro" id="IPR001584">
    <property type="entry name" value="Integrase_cat-core"/>
</dbReference>
<accession>A0A382NL73</accession>
<name>A0A382NL73_9ZZZZ</name>
<dbReference type="InterPro" id="IPR036397">
    <property type="entry name" value="RNaseH_sf"/>
</dbReference>
<evidence type="ECO:0000313" key="2">
    <source>
        <dbReference type="EMBL" id="SVC61400.1"/>
    </source>
</evidence>
<dbReference type="Pfam" id="PF00665">
    <property type="entry name" value="rve"/>
    <property type="match status" value="1"/>
</dbReference>
<protein>
    <recommendedName>
        <fullName evidence="1">Integrase catalytic domain-containing protein</fullName>
    </recommendedName>
</protein>
<dbReference type="GO" id="GO:0003676">
    <property type="term" value="F:nucleic acid binding"/>
    <property type="evidence" value="ECO:0007669"/>
    <property type="project" value="InterPro"/>
</dbReference>
<dbReference type="SUPFAM" id="SSF53098">
    <property type="entry name" value="Ribonuclease H-like"/>
    <property type="match status" value="1"/>
</dbReference>
<reference evidence="2" key="1">
    <citation type="submission" date="2018-05" db="EMBL/GenBank/DDBJ databases">
        <authorList>
            <person name="Lanie J.A."/>
            <person name="Ng W.-L."/>
            <person name="Kazmierczak K.M."/>
            <person name="Andrzejewski T.M."/>
            <person name="Davidsen T.M."/>
            <person name="Wayne K.J."/>
            <person name="Tettelin H."/>
            <person name="Glass J.I."/>
            <person name="Rusch D."/>
            <person name="Podicherti R."/>
            <person name="Tsui H.-C.T."/>
            <person name="Winkler M.E."/>
        </authorList>
    </citation>
    <scope>NUCLEOTIDE SEQUENCE</scope>
</reference>
<dbReference type="EMBL" id="UINC01100951">
    <property type="protein sequence ID" value="SVC61400.1"/>
    <property type="molecule type" value="Genomic_DNA"/>
</dbReference>
<feature type="non-terminal residue" evidence="2">
    <location>
        <position position="1"/>
    </location>
</feature>
<dbReference type="GO" id="GO:0015074">
    <property type="term" value="P:DNA integration"/>
    <property type="evidence" value="ECO:0007669"/>
    <property type="project" value="InterPro"/>
</dbReference>
<feature type="non-terminal residue" evidence="2">
    <location>
        <position position="188"/>
    </location>
</feature>
<dbReference type="InterPro" id="IPR012337">
    <property type="entry name" value="RNaseH-like_sf"/>
</dbReference>